<dbReference type="PANTHER" id="PTHR28265:SF1">
    <property type="entry name" value="MAINTENANCE OF TELOMERE CAPPING PROTEIN 1"/>
    <property type="match status" value="1"/>
</dbReference>
<dbReference type="PANTHER" id="PTHR28265">
    <property type="entry name" value="MAINTENANCE OF TELOMERE CAPPING PROTEIN 1"/>
    <property type="match status" value="1"/>
</dbReference>
<dbReference type="InterPro" id="IPR018814">
    <property type="entry name" value="DUF5427"/>
</dbReference>
<feature type="compositionally biased region" description="Low complexity" evidence="1">
    <location>
        <begin position="127"/>
        <end position="145"/>
    </location>
</feature>
<name>A0A0B7F690_THACB</name>
<keyword evidence="3" id="KW-1185">Reference proteome</keyword>
<reference evidence="2 3" key="1">
    <citation type="submission" date="2014-11" db="EMBL/GenBank/DDBJ databases">
        <authorList>
            <person name="Wibberg Daniel"/>
        </authorList>
    </citation>
    <scope>NUCLEOTIDE SEQUENCE [LARGE SCALE GENOMIC DNA]</scope>
    <source>
        <strain evidence="2">Rhizoctonia solani AG1-IB 7/3/14</strain>
    </source>
</reference>
<dbReference type="Proteomes" id="UP000059188">
    <property type="component" value="Unassembled WGS sequence"/>
</dbReference>
<dbReference type="EMBL" id="LN679100">
    <property type="protein sequence ID" value="CEL51713.1"/>
    <property type="molecule type" value="Genomic_DNA"/>
</dbReference>
<evidence type="ECO:0000313" key="2">
    <source>
        <dbReference type="EMBL" id="CEL51713.1"/>
    </source>
</evidence>
<feature type="region of interest" description="Disordered" evidence="1">
    <location>
        <begin position="1"/>
        <end position="145"/>
    </location>
</feature>
<feature type="compositionally biased region" description="Polar residues" evidence="1">
    <location>
        <begin position="1"/>
        <end position="10"/>
    </location>
</feature>
<protein>
    <submittedName>
        <fullName evidence="2">Maintenance of telomere capping protein 1</fullName>
    </submittedName>
</protein>
<dbReference type="AlphaFoldDB" id="A0A0B7F690"/>
<evidence type="ECO:0000256" key="1">
    <source>
        <dbReference type="SAM" id="MobiDB-lite"/>
    </source>
</evidence>
<feature type="compositionally biased region" description="Polar residues" evidence="1">
    <location>
        <begin position="97"/>
        <end position="110"/>
    </location>
</feature>
<feature type="compositionally biased region" description="Polar residues" evidence="1">
    <location>
        <begin position="73"/>
        <end position="82"/>
    </location>
</feature>
<accession>A0A0B7F690</accession>
<dbReference type="STRING" id="1108050.A0A0B7F690"/>
<proteinExistence type="predicted"/>
<gene>
    <name evidence="2" type="ORF">RSOLAG1IB_00248</name>
</gene>
<organism evidence="2 3">
    <name type="scientific">Thanatephorus cucumeris (strain AG1-IB / isolate 7/3/14)</name>
    <name type="common">Lettuce bottom rot fungus</name>
    <name type="synonym">Rhizoctonia solani</name>
    <dbReference type="NCBI Taxonomy" id="1108050"/>
    <lineage>
        <taxon>Eukaryota</taxon>
        <taxon>Fungi</taxon>
        <taxon>Dikarya</taxon>
        <taxon>Basidiomycota</taxon>
        <taxon>Agaricomycotina</taxon>
        <taxon>Agaricomycetes</taxon>
        <taxon>Cantharellales</taxon>
        <taxon>Ceratobasidiaceae</taxon>
        <taxon>Rhizoctonia</taxon>
        <taxon>Rhizoctonia solani AG-1</taxon>
    </lineage>
</organism>
<dbReference type="Pfam" id="PF10310">
    <property type="entry name" value="DUF5427"/>
    <property type="match status" value="1"/>
</dbReference>
<dbReference type="OrthoDB" id="5594977at2759"/>
<evidence type="ECO:0000313" key="3">
    <source>
        <dbReference type="Proteomes" id="UP000059188"/>
    </source>
</evidence>
<sequence>MSPMTNSNSKVIDRGSYIMSKSKQQEAQDLLNDLDSLGAPPPVNRKSGGSPAPPPAVGGEGADALAFLDEITQKSSEPTKSTPAPVAKPTERIRLSVPSNPRRSVDSSRAGTPVSRLPSTATPPPNASSSQATSDEKAPAASAGSWGWGSVWNSASAALQQARTVVEEQAKNLPPIPPAAAARGELARKWGEGMMDYVKNAQFDKISQDLRNVSLSTLTDIMNVVAPPISEHEVIQVWLSHDMQGYEGIESLVYRSLAKIMDQVEGGDLIVNRGNETRQKEGSTDRELNALNSYDEAIKLAEAEIAEMVKVHATQSTTAEPKSPTLQNPTTHSTVYIRVQPFFSPELPTKIPSLPGADAPAEPPAPKAEQQQLQFLLYLVDPAHELAHATITQGVSAGWLGIWDAHEWIENTVVEVLRVGVEVLGQHYVADRMGYAKRAELEALVAEKTG</sequence>